<accession>A0A397GSD5</accession>
<feature type="domain" description="Attractin/MKLN-like beta-propeller" evidence="5">
    <location>
        <begin position="103"/>
        <end position="343"/>
    </location>
</feature>
<reference evidence="6 7" key="1">
    <citation type="submission" date="2018-08" db="EMBL/GenBank/DDBJ databases">
        <title>Genome and evolution of the arbuscular mycorrhizal fungus Diversispora epigaea (formerly Glomus versiforme) and its bacterial endosymbionts.</title>
        <authorList>
            <person name="Sun X."/>
            <person name="Fei Z."/>
            <person name="Harrison M."/>
        </authorList>
    </citation>
    <scope>NUCLEOTIDE SEQUENCE [LARGE SCALE GENOMIC DNA]</scope>
    <source>
        <strain evidence="6 7">IT104</strain>
    </source>
</reference>
<dbReference type="OrthoDB" id="10250130at2759"/>
<keyword evidence="2" id="KW-0677">Repeat</keyword>
<dbReference type="AlphaFoldDB" id="A0A397GSD5"/>
<dbReference type="PANTHER" id="PTHR46093:SF18">
    <property type="entry name" value="FIBRONECTIN TYPE-III DOMAIN-CONTAINING PROTEIN"/>
    <property type="match status" value="1"/>
</dbReference>
<evidence type="ECO:0000256" key="3">
    <source>
        <dbReference type="SAM" id="Phobius"/>
    </source>
</evidence>
<dbReference type="EMBL" id="PQFF01000388">
    <property type="protein sequence ID" value="RHZ53497.1"/>
    <property type="molecule type" value="Genomic_DNA"/>
</dbReference>
<feature type="transmembrane region" description="Helical" evidence="3">
    <location>
        <begin position="356"/>
        <end position="381"/>
    </location>
</feature>
<dbReference type="SUPFAM" id="SSF117281">
    <property type="entry name" value="Kelch motif"/>
    <property type="match status" value="1"/>
</dbReference>
<protein>
    <recommendedName>
        <fullName evidence="5">Attractin/MKLN-like beta-propeller domain-containing protein</fullName>
    </recommendedName>
</protein>
<dbReference type="InterPro" id="IPR056737">
    <property type="entry name" value="Beta-prop_ATRN-MKLN-like"/>
</dbReference>
<dbReference type="Gene3D" id="2.120.10.80">
    <property type="entry name" value="Kelch-type beta propeller"/>
    <property type="match status" value="2"/>
</dbReference>
<evidence type="ECO:0000256" key="1">
    <source>
        <dbReference type="ARBA" id="ARBA00022441"/>
    </source>
</evidence>
<evidence type="ECO:0000256" key="2">
    <source>
        <dbReference type="ARBA" id="ARBA00022737"/>
    </source>
</evidence>
<evidence type="ECO:0000313" key="6">
    <source>
        <dbReference type="EMBL" id="RHZ53497.1"/>
    </source>
</evidence>
<keyword evidence="3" id="KW-0472">Membrane</keyword>
<organism evidence="6 7">
    <name type="scientific">Diversispora epigaea</name>
    <dbReference type="NCBI Taxonomy" id="1348612"/>
    <lineage>
        <taxon>Eukaryota</taxon>
        <taxon>Fungi</taxon>
        <taxon>Fungi incertae sedis</taxon>
        <taxon>Mucoromycota</taxon>
        <taxon>Glomeromycotina</taxon>
        <taxon>Glomeromycetes</taxon>
        <taxon>Diversisporales</taxon>
        <taxon>Diversisporaceae</taxon>
        <taxon>Diversispora</taxon>
    </lineage>
</organism>
<evidence type="ECO:0000259" key="5">
    <source>
        <dbReference type="Pfam" id="PF24981"/>
    </source>
</evidence>
<feature type="chain" id="PRO_5017186162" description="Attractin/MKLN-like beta-propeller domain-containing protein" evidence="4">
    <location>
        <begin position="24"/>
        <end position="395"/>
    </location>
</feature>
<comment type="caution">
    <text evidence="6">The sequence shown here is derived from an EMBL/GenBank/DDBJ whole genome shotgun (WGS) entry which is preliminary data.</text>
</comment>
<evidence type="ECO:0000313" key="7">
    <source>
        <dbReference type="Proteomes" id="UP000266861"/>
    </source>
</evidence>
<proteinExistence type="predicted"/>
<keyword evidence="7" id="KW-1185">Reference proteome</keyword>
<keyword evidence="3" id="KW-0812">Transmembrane</keyword>
<gene>
    <name evidence="6" type="ORF">Glove_441g77</name>
</gene>
<dbReference type="Pfam" id="PF24981">
    <property type="entry name" value="Beta-prop_ATRN-LZTR1"/>
    <property type="match status" value="1"/>
</dbReference>
<feature type="signal peptide" evidence="4">
    <location>
        <begin position="1"/>
        <end position="23"/>
    </location>
</feature>
<keyword evidence="4" id="KW-0732">Signal</keyword>
<keyword evidence="1" id="KW-0880">Kelch repeat</keyword>
<evidence type="ECO:0000256" key="4">
    <source>
        <dbReference type="SAM" id="SignalP"/>
    </source>
</evidence>
<dbReference type="InterPro" id="IPR015915">
    <property type="entry name" value="Kelch-typ_b-propeller"/>
</dbReference>
<dbReference type="PANTHER" id="PTHR46093">
    <property type="entry name" value="ACYL-COA-BINDING DOMAIN-CONTAINING PROTEIN 5"/>
    <property type="match status" value="1"/>
</dbReference>
<keyword evidence="3" id="KW-1133">Transmembrane helix</keyword>
<sequence>MDLPFKLSKFIFCALLLINSILCDTYYPVNRFAHSSVKIDNRLFILGGNTGEITSKSYELFYLDLSIPFNNTNLPWKLVDGGDLPEYIYSSTAVSDKFTIYLIGGSIKNQFYIYNIYNTTWDTPGTGIRSIFPNRRNMDGVIDEKGNIYLFGGYNVTDITKEMYLFNTVAMTFTSIVTSGDVPLQCAEYTANLLSSGAIIYIGGVEKLNESASLTFVNMNKIKLFDTYKSKWTNFTATGEDVDSRQYHTSILTPNGYIIIFGGCKLDNTSVSPNIAMLHTNTYEWTIPSNSEENSPPSIWGHTANLHSDYMIITFGFDIDAQLYNQKVYLFNITSNKWVASFNPSVIDNPTPKSKALVIGLATGGAVIALILIVAFVIVIYKKRETILRISGNNT</sequence>
<name>A0A397GSD5_9GLOM</name>
<dbReference type="Proteomes" id="UP000266861">
    <property type="component" value="Unassembled WGS sequence"/>
</dbReference>